<dbReference type="Pfam" id="PF00169">
    <property type="entry name" value="PH"/>
    <property type="match status" value="2"/>
</dbReference>
<dbReference type="InterPro" id="IPR011993">
    <property type="entry name" value="PH-like_dom_sf"/>
</dbReference>
<gene>
    <name evidence="3" type="ORF">AaE_010674</name>
</gene>
<dbReference type="PROSITE" id="PS50003">
    <property type="entry name" value="PH_DOMAIN"/>
    <property type="match status" value="2"/>
</dbReference>
<feature type="compositionally biased region" description="Polar residues" evidence="1">
    <location>
        <begin position="1"/>
        <end position="11"/>
    </location>
</feature>
<organism evidence="3 4">
    <name type="scientific">Aphanomyces astaci</name>
    <name type="common">Crayfish plague agent</name>
    <dbReference type="NCBI Taxonomy" id="112090"/>
    <lineage>
        <taxon>Eukaryota</taxon>
        <taxon>Sar</taxon>
        <taxon>Stramenopiles</taxon>
        <taxon>Oomycota</taxon>
        <taxon>Saprolegniomycetes</taxon>
        <taxon>Saprolegniales</taxon>
        <taxon>Verrucalvaceae</taxon>
        <taxon>Aphanomyces</taxon>
    </lineage>
</organism>
<evidence type="ECO:0000313" key="3">
    <source>
        <dbReference type="EMBL" id="KAF0718311.1"/>
    </source>
</evidence>
<feature type="compositionally biased region" description="Low complexity" evidence="1">
    <location>
        <begin position="315"/>
        <end position="324"/>
    </location>
</feature>
<dbReference type="AlphaFoldDB" id="A0A6A4ZKH7"/>
<feature type="domain" description="PH" evidence="2">
    <location>
        <begin position="166"/>
        <end position="256"/>
    </location>
</feature>
<dbReference type="InterPro" id="IPR051707">
    <property type="entry name" value="PI-Interact_SigTrans_Reg"/>
</dbReference>
<dbReference type="PANTHER" id="PTHR14336:SF8">
    <property type="entry name" value="PROTEIN OPY1"/>
    <property type="match status" value="1"/>
</dbReference>
<comment type="caution">
    <text evidence="3">The sequence shown here is derived from an EMBL/GenBank/DDBJ whole genome shotgun (WGS) entry which is preliminary data.</text>
</comment>
<evidence type="ECO:0000256" key="1">
    <source>
        <dbReference type="SAM" id="MobiDB-lite"/>
    </source>
</evidence>
<dbReference type="CDD" id="cd00821">
    <property type="entry name" value="PH"/>
    <property type="match status" value="2"/>
</dbReference>
<protein>
    <recommendedName>
        <fullName evidence="2">PH domain-containing protein</fullName>
    </recommendedName>
</protein>
<feature type="region of interest" description="Disordered" evidence="1">
    <location>
        <begin position="282"/>
        <end position="330"/>
    </location>
</feature>
<accession>A0A6A4ZKH7</accession>
<sequence length="691" mass="76935">MRDNQCNSQALDQMDEEAHDNQQAHDSRSTTSAAPSIDDMLSMTAPMDHEGMTETSSEVDTDEDKNYESQYLSLGQQYGARSKQKRQERRMQELLDQKMQSFNGVSRAHGTSVTDPVRHTFSSEFAPPRSISNSSSTLNSSRPSMVMGPVLQSIAQMDVHDGHRRMRSFEGWLLKRGQRVKNWKRRYFTLNGQELKYSQGPGEKPKGFGMVVGVKTSPELAYALSISMLPTRVLDVQAESTDEQEAWLQRLLVASSSATTMTPSQAPSLSLSLPNSSAPLSVAVSPLPSHQAQPQPSVDLYPTPPPSTISTKRNSSLSSQGSSLGHDDESDAIVGHNSSIIMDTASECEGWLYKQGSFVRNWKKRWFSLTHQVLSYRDMQSSVTIKGHGCVHSVQRSTTTHAFGLVIELDNHRKLHVYADDADTQKRWHHAIARILQPSVAPLTSGEMPQPQAAPMLSASQTLFKQSKTHGGYIKNFSGWMSIPSGLFNASWTRCFFTLHGVELAQSEDTSAPVARVGSIQKVSWLIHVPGVVGKPGGLEFHMLGQKNVWRTLCPSVRAATAWVAAIQDCLGRTRYTIDKFLRSADAKQMQTTMCGWLTRLPAKQHGRLRQYYVLHHLTMSVANDVDLPPQEVDVVTAILSSEDRDCALVFKFSTAPDLVLECDSVDSWTRWQRIVRTCLKEPQRAHYSLS</sequence>
<dbReference type="SUPFAM" id="SSF50729">
    <property type="entry name" value="PH domain-like"/>
    <property type="match status" value="2"/>
</dbReference>
<reference evidence="3 4" key="1">
    <citation type="submission" date="2019-06" db="EMBL/GenBank/DDBJ databases">
        <title>Genomics analysis of Aphanomyces spp. identifies a new class of oomycete effector associated with host adaptation.</title>
        <authorList>
            <person name="Gaulin E."/>
        </authorList>
    </citation>
    <scope>NUCLEOTIDE SEQUENCE [LARGE SCALE GENOMIC DNA]</scope>
    <source>
        <strain evidence="3 4">E</strain>
    </source>
</reference>
<dbReference type="EMBL" id="VJMI01016537">
    <property type="protein sequence ID" value="KAF0718311.1"/>
    <property type="molecule type" value="Genomic_DNA"/>
</dbReference>
<proteinExistence type="predicted"/>
<dbReference type="InterPro" id="IPR001849">
    <property type="entry name" value="PH_domain"/>
</dbReference>
<dbReference type="SMART" id="SM00233">
    <property type="entry name" value="PH"/>
    <property type="match status" value="4"/>
</dbReference>
<feature type="domain" description="PH" evidence="2">
    <location>
        <begin position="345"/>
        <end position="437"/>
    </location>
</feature>
<evidence type="ECO:0000313" key="4">
    <source>
        <dbReference type="Proteomes" id="UP000469452"/>
    </source>
</evidence>
<name>A0A6A4ZKH7_APHAT</name>
<evidence type="ECO:0000259" key="2">
    <source>
        <dbReference type="PROSITE" id="PS50003"/>
    </source>
</evidence>
<dbReference type="Gene3D" id="2.30.29.30">
    <property type="entry name" value="Pleckstrin-homology domain (PH domain)/Phosphotyrosine-binding domain (PTB)"/>
    <property type="match status" value="2"/>
</dbReference>
<feature type="region of interest" description="Disordered" evidence="1">
    <location>
        <begin position="1"/>
        <end position="38"/>
    </location>
</feature>
<dbReference type="Proteomes" id="UP000469452">
    <property type="component" value="Unassembled WGS sequence"/>
</dbReference>
<feature type="compositionally biased region" description="Basic and acidic residues" evidence="1">
    <location>
        <begin position="19"/>
        <end position="28"/>
    </location>
</feature>
<dbReference type="PANTHER" id="PTHR14336">
    <property type="entry name" value="TANDEM PH DOMAIN CONTAINING PROTEIN"/>
    <property type="match status" value="1"/>
</dbReference>